<dbReference type="AlphaFoldDB" id="A0A146K821"/>
<dbReference type="GO" id="GO:0016787">
    <property type="term" value="F:hydrolase activity"/>
    <property type="evidence" value="ECO:0007669"/>
    <property type="project" value="UniProtKB-KW"/>
</dbReference>
<dbReference type="Gene3D" id="3.40.50.1820">
    <property type="entry name" value="alpha/beta hydrolase"/>
    <property type="match status" value="1"/>
</dbReference>
<keyword evidence="1" id="KW-0378">Hydrolase</keyword>
<evidence type="ECO:0000313" key="1">
    <source>
        <dbReference type="EMBL" id="JAP92980.1"/>
    </source>
</evidence>
<proteinExistence type="predicted"/>
<dbReference type="InterPro" id="IPR029058">
    <property type="entry name" value="AB_hydrolase_fold"/>
</dbReference>
<feature type="non-terminal residue" evidence="1">
    <location>
        <position position="1"/>
    </location>
</feature>
<protein>
    <submittedName>
        <fullName evidence="1">Alpha/beta hydrolase family protein</fullName>
    </submittedName>
</protein>
<dbReference type="SUPFAM" id="SSF53474">
    <property type="entry name" value="alpha/beta-Hydrolases"/>
    <property type="match status" value="1"/>
</dbReference>
<reference evidence="1" key="1">
    <citation type="submission" date="2015-07" db="EMBL/GenBank/DDBJ databases">
        <title>Adaptation to a free-living lifestyle via gene acquisitions in the diplomonad Trepomonas sp. PC1.</title>
        <authorList>
            <person name="Xu F."/>
            <person name="Jerlstrom-Hultqvist J."/>
            <person name="Kolisko M."/>
            <person name="Simpson A.G.B."/>
            <person name="Roger A.J."/>
            <person name="Svard S.G."/>
            <person name="Andersson J.O."/>
        </authorList>
    </citation>
    <scope>NUCLEOTIDE SEQUENCE</scope>
    <source>
        <strain evidence="1">PC1</strain>
    </source>
</reference>
<dbReference type="EMBL" id="GDID01003626">
    <property type="protein sequence ID" value="JAP92980.1"/>
    <property type="molecule type" value="Transcribed_RNA"/>
</dbReference>
<organism evidence="1">
    <name type="scientific">Trepomonas sp. PC1</name>
    <dbReference type="NCBI Taxonomy" id="1076344"/>
    <lineage>
        <taxon>Eukaryota</taxon>
        <taxon>Metamonada</taxon>
        <taxon>Diplomonadida</taxon>
        <taxon>Hexamitidae</taxon>
        <taxon>Hexamitinae</taxon>
        <taxon>Trepomonas</taxon>
    </lineage>
</organism>
<gene>
    <name evidence="1" type="ORF">TPC1_14903</name>
</gene>
<accession>A0A146K821</accession>
<name>A0A146K821_9EUKA</name>
<sequence length="287" mass="33253">SNYEQYDKKWLAVSKDCFKKIRTPSYGNVLLYTTGSGTQEKILFIPDLNMPILTYAPFFKCVENDFSVSSVDLMGQGRSDPVELNQYTLQDFTELLLFTVEYLGWSAARFHVVCHGFGCAIGAQVCKAQELNRCILSLSMFCPTLNSFQKFKPTQLQKRACICQNEIANYDIADLYFQRLFKDFSEEQKAVFKTEFNNQINLEFMERFKFFMEKFEFGLQKSVDSLTQVKTKVVLVKSEMTDVEADQKFFYGRFEDVKVLDGVNYCVFQLQPSTVGDIIKDMAFNYE</sequence>